<evidence type="ECO:0000313" key="3">
    <source>
        <dbReference type="Proteomes" id="UP001165090"/>
    </source>
</evidence>
<organism evidence="2 3">
    <name type="scientific">Volvox africanus</name>
    <dbReference type="NCBI Taxonomy" id="51714"/>
    <lineage>
        <taxon>Eukaryota</taxon>
        <taxon>Viridiplantae</taxon>
        <taxon>Chlorophyta</taxon>
        <taxon>core chlorophytes</taxon>
        <taxon>Chlorophyceae</taxon>
        <taxon>CS clade</taxon>
        <taxon>Chlamydomonadales</taxon>
        <taxon>Volvocaceae</taxon>
        <taxon>Volvox</taxon>
    </lineage>
</organism>
<comment type="caution">
    <text evidence="2">The sequence shown here is derived from an EMBL/GenBank/DDBJ whole genome shotgun (WGS) entry which is preliminary data.</text>
</comment>
<feature type="region of interest" description="Disordered" evidence="1">
    <location>
        <begin position="1360"/>
        <end position="1384"/>
    </location>
</feature>
<sequence length="1384" mass="147633">QQIRGVWLLIEIAIVQLHIKCDHSLIRLSDRRAIELMDVKARNEVGIHCLLPSAKSLLREGKKSQRHSIVLPCSNTNATSVAGAPSIAVQSARLDVDSDSVSYCPTRPSFLAGRTFVTQVDTHPTDRYSKLPNNLTSSPELLRRRQEQRAAAQALTKSLVTCCTVAEAREMYECYGEQFNGIHFAALFTALGRLETAVSHPPSHKASYSYSASLSSPSHIASPPPGSRTQTAYSATLPSRPMARSFHQSLDQGVAAGGTGHSLPINSHSSLAATCPGPRPASLLPMHRTSVVSRPRALSYSERAELREFVSKQLVPHLGLRLLGLGSRQLATVLAVLAQLNCPPPSFWLSEWLQHFARRIAPLPATISSATASALPALPAEARHAQIAAAAAATAVTHPTVAGNRGFPAAETTPSALIDSSCRSTSTDIARAMWALARLRRNCSAARAPVKEHGTGMRATAISTASALADGEMGMRCLYQQRHLIAATSSRGGRLGSATDIQSHVGAGLGDPSLASSPRASGDDGPSLVWLQTISSAFAAQAASASPADLASYFWAVARLGYRPPAAVMQILMTRCGHLLEGNCGHHSGSRGSRDGQRAAHCATDGSISVTAVGVVSCIGPRELCMVLWALAVLGFFPGDAWLRLAGKGLMRMAVSSTPRVTRVARGRMPACTAQPRPPDPPPPQLQPPVAAAGPLASVAVAAAATVEEFLPNSDWWTSHLSNSKSAAVAASVRQEDGVVSGQLQAADALLDSRQAATCAWAFARLGHRPSERVLATLLRSTCMTAPAATANAAAAQDLSMTSFALGVLRFRPEPDQALAMMASMATRLPDASPQDLVVWAGALARMRLAVPDPWFAKYLRRVAEELEEMPPLALVNWLDAVARLRTARLPRCSRLEGELMRRAHFAEIDAKVGRERSEFAMLAPPAAGHSDPSSINGDPRSDPWVVLALPQAKPPRAVLRATASHQRRRRHRESLPQPRRALPDPAGTIMDLSRSPASPPPPLPPSRMAASQPQYALASPAGAESSAPALAAADAGSAPPAAVVKRESIFIRPAARHLQRQRLMPRLLRLAASHLPQLGLEEHCRLAWAVAHLQTTVRRSWVDELIARTTEMLERRLGLHQQWRQPLQGAQQRQHVGGRGIAGFTAAAPPLKNGAVPEASLATQVPAVDVVVDARWLLKLVRAVEMLLRGPRQGCGNRRLQLTQRLHRQRRQRTGGVDTPVAISAPEPQLRSGALSYSYIPRRWRLLLMMAMLPQLSALSNAQLLRFVRTLARLHANPAGGGAGKPASSGDVGAGVDVAGAGAGAGPPVGGRRGPQRRLASELGSYCRRRVEVTCGAAEACDLTTTELLRWTRGWEVDKGDVGGAGQGDPTAYRRRAVSPGFS</sequence>
<proteinExistence type="predicted"/>
<reference evidence="2 3" key="1">
    <citation type="journal article" date="2023" name="IScience">
        <title>Expanded male sex-determining region conserved during the evolution of homothallism in the green alga Volvox.</title>
        <authorList>
            <person name="Yamamoto K."/>
            <person name="Matsuzaki R."/>
            <person name="Mahakham W."/>
            <person name="Heman W."/>
            <person name="Sekimoto H."/>
            <person name="Kawachi M."/>
            <person name="Minakuchi Y."/>
            <person name="Toyoda A."/>
            <person name="Nozaki H."/>
        </authorList>
    </citation>
    <scope>NUCLEOTIDE SEQUENCE [LARGE SCALE GENOMIC DNA]</scope>
    <source>
        <strain evidence="2 3">NIES-4468</strain>
    </source>
</reference>
<evidence type="ECO:0000313" key="2">
    <source>
        <dbReference type="EMBL" id="GLI61458.1"/>
    </source>
</evidence>
<feature type="region of interest" description="Disordered" evidence="1">
    <location>
        <begin position="670"/>
        <end position="689"/>
    </location>
</feature>
<feature type="region of interest" description="Disordered" evidence="1">
    <location>
        <begin position="956"/>
        <end position="1022"/>
    </location>
</feature>
<evidence type="ECO:0000256" key="1">
    <source>
        <dbReference type="SAM" id="MobiDB-lite"/>
    </source>
</evidence>
<keyword evidence="3" id="KW-1185">Reference proteome</keyword>
<name>A0ABQ5RV04_9CHLO</name>
<feature type="compositionally biased region" description="Pro residues" evidence="1">
    <location>
        <begin position="676"/>
        <end position="687"/>
    </location>
</feature>
<protein>
    <submittedName>
        <fullName evidence="2">Uncharacterized protein</fullName>
    </submittedName>
</protein>
<feature type="non-terminal residue" evidence="2">
    <location>
        <position position="1"/>
    </location>
</feature>
<dbReference type="EMBL" id="BSDZ01000010">
    <property type="protein sequence ID" value="GLI61458.1"/>
    <property type="molecule type" value="Genomic_DNA"/>
</dbReference>
<feature type="compositionally biased region" description="Low complexity" evidence="1">
    <location>
        <begin position="1007"/>
        <end position="1022"/>
    </location>
</feature>
<accession>A0ABQ5RV04</accession>
<gene>
    <name evidence="2" type="ORF">VaNZ11_003849</name>
</gene>
<feature type="region of interest" description="Disordered" evidence="1">
    <location>
        <begin position="925"/>
        <end position="944"/>
    </location>
</feature>
<dbReference type="Proteomes" id="UP001165090">
    <property type="component" value="Unassembled WGS sequence"/>
</dbReference>